<gene>
    <name evidence="2" type="ORF">CQW23_27965</name>
</gene>
<organism evidence="2 3">
    <name type="scientific">Capsicum baccatum</name>
    <name type="common">Peruvian pepper</name>
    <dbReference type="NCBI Taxonomy" id="33114"/>
    <lineage>
        <taxon>Eukaryota</taxon>
        <taxon>Viridiplantae</taxon>
        <taxon>Streptophyta</taxon>
        <taxon>Embryophyta</taxon>
        <taxon>Tracheophyta</taxon>
        <taxon>Spermatophyta</taxon>
        <taxon>Magnoliopsida</taxon>
        <taxon>eudicotyledons</taxon>
        <taxon>Gunneridae</taxon>
        <taxon>Pentapetalae</taxon>
        <taxon>asterids</taxon>
        <taxon>lamiids</taxon>
        <taxon>Solanales</taxon>
        <taxon>Solanaceae</taxon>
        <taxon>Solanoideae</taxon>
        <taxon>Capsiceae</taxon>
        <taxon>Capsicum</taxon>
    </lineage>
</organism>
<dbReference type="Proteomes" id="UP000224567">
    <property type="component" value="Unassembled WGS sequence"/>
</dbReference>
<dbReference type="OrthoDB" id="696504at2759"/>
<dbReference type="AlphaFoldDB" id="A0A2G2VFA1"/>
<comment type="caution">
    <text evidence="2">The sequence shown here is derived from an EMBL/GenBank/DDBJ whole genome shotgun (WGS) entry which is preliminary data.</text>
</comment>
<feature type="region of interest" description="Disordered" evidence="1">
    <location>
        <begin position="102"/>
        <end position="177"/>
    </location>
</feature>
<reference evidence="3" key="2">
    <citation type="journal article" date="2017" name="J. Anim. Genet.">
        <title>Multiple reference genome sequences of hot pepper reveal the massive evolution of plant disease resistance genes by retroduplication.</title>
        <authorList>
            <person name="Kim S."/>
            <person name="Park J."/>
            <person name="Yeom S.-I."/>
            <person name="Kim Y.-M."/>
            <person name="Seo E."/>
            <person name="Kim K.-T."/>
            <person name="Kim M.-S."/>
            <person name="Lee J.M."/>
            <person name="Cheong K."/>
            <person name="Shin H.-S."/>
            <person name="Kim S.-B."/>
            <person name="Han K."/>
            <person name="Lee J."/>
            <person name="Park M."/>
            <person name="Lee H.-A."/>
            <person name="Lee H.-Y."/>
            <person name="Lee Y."/>
            <person name="Oh S."/>
            <person name="Lee J.H."/>
            <person name="Choi E."/>
            <person name="Choi E."/>
            <person name="Lee S.E."/>
            <person name="Jeon J."/>
            <person name="Kim H."/>
            <person name="Choi G."/>
            <person name="Song H."/>
            <person name="Lee J."/>
            <person name="Lee S.-C."/>
            <person name="Kwon J.-K."/>
            <person name="Lee H.-Y."/>
            <person name="Koo N."/>
            <person name="Hong Y."/>
            <person name="Kim R.W."/>
            <person name="Kang W.-H."/>
            <person name="Huh J.H."/>
            <person name="Kang B.-C."/>
            <person name="Yang T.-J."/>
            <person name="Lee Y.-H."/>
            <person name="Bennetzen J.L."/>
            <person name="Choi D."/>
        </authorList>
    </citation>
    <scope>NUCLEOTIDE SEQUENCE [LARGE SCALE GENOMIC DNA]</scope>
    <source>
        <strain evidence="3">cv. PBC81</strain>
    </source>
</reference>
<feature type="compositionally biased region" description="Basic residues" evidence="1">
    <location>
        <begin position="103"/>
        <end position="118"/>
    </location>
</feature>
<evidence type="ECO:0000313" key="2">
    <source>
        <dbReference type="EMBL" id="PHT31628.1"/>
    </source>
</evidence>
<protein>
    <submittedName>
        <fullName evidence="2">Uncharacterized protein</fullName>
    </submittedName>
</protein>
<evidence type="ECO:0000256" key="1">
    <source>
        <dbReference type="SAM" id="MobiDB-lite"/>
    </source>
</evidence>
<evidence type="ECO:0000313" key="3">
    <source>
        <dbReference type="Proteomes" id="UP000224567"/>
    </source>
</evidence>
<feature type="compositionally biased region" description="Polar residues" evidence="1">
    <location>
        <begin position="136"/>
        <end position="145"/>
    </location>
</feature>
<reference evidence="2 3" key="1">
    <citation type="journal article" date="2017" name="Genome Biol.">
        <title>New reference genome sequences of hot pepper reveal the massive evolution of plant disease-resistance genes by retroduplication.</title>
        <authorList>
            <person name="Kim S."/>
            <person name="Park J."/>
            <person name="Yeom S.I."/>
            <person name="Kim Y.M."/>
            <person name="Seo E."/>
            <person name="Kim K.T."/>
            <person name="Kim M.S."/>
            <person name="Lee J.M."/>
            <person name="Cheong K."/>
            <person name="Shin H.S."/>
            <person name="Kim S.B."/>
            <person name="Han K."/>
            <person name="Lee J."/>
            <person name="Park M."/>
            <person name="Lee H.A."/>
            <person name="Lee H.Y."/>
            <person name="Lee Y."/>
            <person name="Oh S."/>
            <person name="Lee J.H."/>
            <person name="Choi E."/>
            <person name="Choi E."/>
            <person name="Lee S.E."/>
            <person name="Jeon J."/>
            <person name="Kim H."/>
            <person name="Choi G."/>
            <person name="Song H."/>
            <person name="Lee J."/>
            <person name="Lee S.C."/>
            <person name="Kwon J.K."/>
            <person name="Lee H.Y."/>
            <person name="Koo N."/>
            <person name="Hong Y."/>
            <person name="Kim R.W."/>
            <person name="Kang W.H."/>
            <person name="Huh J.H."/>
            <person name="Kang B.C."/>
            <person name="Yang T.J."/>
            <person name="Lee Y.H."/>
            <person name="Bennetzen J.L."/>
            <person name="Choi D."/>
        </authorList>
    </citation>
    <scope>NUCLEOTIDE SEQUENCE [LARGE SCALE GENOMIC DNA]</scope>
    <source>
        <strain evidence="3">cv. PBC81</strain>
    </source>
</reference>
<proteinExistence type="predicted"/>
<keyword evidence="3" id="KW-1185">Reference proteome</keyword>
<dbReference type="EMBL" id="MLFT02000012">
    <property type="protein sequence ID" value="PHT31628.1"/>
    <property type="molecule type" value="Genomic_DNA"/>
</dbReference>
<name>A0A2G2VFA1_CAPBA</name>
<dbReference type="PANTHER" id="PTHR34120">
    <property type="entry name" value="EXPRESSED PROTEIN"/>
    <property type="match status" value="1"/>
</dbReference>
<accession>A0A2G2VFA1</accession>
<sequence length="224" mass="25399">MYVKDGGVFIVGYAEYLSEGMDMPSMGFEAKYHHTVVDVDHQTLLPDNEHVRKSPETFLDIPPESFWIPKDSEQDWYVENATIQRKTSMKLGFFGKSNDHHSKSFSHRTLNHHHHHNHNQNPKSSSLFALPKSHKTSSTEGNVRSNKAPRRLFRSRSEPGRKGSTNVSEPGSPKVSCTGRVRCKKDRGVRTGFWRKLRAIFKIRSRAKSVANVEPAGSVGRSKS</sequence>
<dbReference type="PANTHER" id="PTHR34120:SF15">
    <property type="entry name" value="CALCIUM_CALMODULIN PROTEIN KINASE"/>
    <property type="match status" value="1"/>
</dbReference>